<feature type="domain" description="Phosphoadenosine phosphosulphate reductase" evidence="1">
    <location>
        <begin position="146"/>
        <end position="349"/>
    </location>
</feature>
<accession>A0A7U3LGC6</accession>
<proteinExistence type="predicted"/>
<dbReference type="PANTHER" id="PTHR43196">
    <property type="entry name" value="SULFATE ADENYLYLTRANSFERASE SUBUNIT 2"/>
    <property type="match status" value="1"/>
</dbReference>
<dbReference type="AlphaFoldDB" id="A0A7U3LGC6"/>
<dbReference type="KEGG" id="arev:RVR_P1119"/>
<dbReference type="PANTHER" id="PTHR43196:SF2">
    <property type="entry name" value="PHOSPHOADENOSINE PHOSPHOSULFATE REDUCTASE"/>
    <property type="match status" value="1"/>
</dbReference>
<dbReference type="Pfam" id="PF01507">
    <property type="entry name" value="PAPS_reduct"/>
    <property type="match status" value="1"/>
</dbReference>
<keyword evidence="2" id="KW-0614">Plasmid</keyword>
<gene>
    <name evidence="2" type="ORF">RVR_P1119</name>
</gene>
<keyword evidence="3" id="KW-1185">Reference proteome</keyword>
<organism evidence="2 3">
    <name type="scientific">Actinacidiphila reveromycinica</name>
    <dbReference type="NCBI Taxonomy" id="659352"/>
    <lineage>
        <taxon>Bacteria</taxon>
        <taxon>Bacillati</taxon>
        <taxon>Actinomycetota</taxon>
        <taxon>Actinomycetes</taxon>
        <taxon>Kitasatosporales</taxon>
        <taxon>Streptomycetaceae</taxon>
        <taxon>Actinacidiphila</taxon>
    </lineage>
</organism>
<dbReference type="InterPro" id="IPR002500">
    <property type="entry name" value="PAPS_reduct_dom"/>
</dbReference>
<dbReference type="SUPFAM" id="SSF52402">
    <property type="entry name" value="Adenine nucleotide alpha hydrolases-like"/>
    <property type="match status" value="1"/>
</dbReference>
<protein>
    <recommendedName>
        <fullName evidence="1">Phosphoadenosine phosphosulphate reductase domain-containing protein</fullName>
    </recommendedName>
</protein>
<evidence type="ECO:0000313" key="2">
    <source>
        <dbReference type="EMBL" id="BBG20734.1"/>
    </source>
</evidence>
<dbReference type="InterPro" id="IPR050128">
    <property type="entry name" value="Sulfate_adenylyltrnsfr_sub2"/>
</dbReference>
<evidence type="ECO:0000259" key="1">
    <source>
        <dbReference type="Pfam" id="PF01507"/>
    </source>
</evidence>
<dbReference type="Gene3D" id="3.40.50.620">
    <property type="entry name" value="HUPs"/>
    <property type="match status" value="1"/>
</dbReference>
<evidence type="ECO:0000313" key="3">
    <source>
        <dbReference type="Proteomes" id="UP000595703"/>
    </source>
</evidence>
<name>A0A7U3LGC6_9ACTN</name>
<dbReference type="GO" id="GO:0003824">
    <property type="term" value="F:catalytic activity"/>
    <property type="evidence" value="ECO:0007669"/>
    <property type="project" value="InterPro"/>
</dbReference>
<sequence length="438" mass="48105">MDIRMRMRLLDSVRRADQAQAAHTAAGRALTRATEAAVKALADITSREQLLAQAGTDTERAERSDALDAARTAYIDASRRKLAARRKSRRTFLAARAANRALGEHYRRYARGRGTAGLRRGGVAAGLLDELAALPLELLQAAHVILVQSSAGKDSVVMLDRIVTWARQAGVLDRVVVVHCDLGDESEWPGVRGLAQRQAERYGLRFLIARAEDLDAEPNDAGERPALGLLGLVKKRGMWPDALRRLCTATLKRSVANRLLTKILDELGLDEQAVVINCMGIRAAESPARAKKSPLSIDLRTSSSNRLVFVWHPIFDLTETEVWQRIAEHALEYHPTYDALIPRLSCVFCVLAGFDVLVRAVRLCCALGLDLPARYEDLEAGIGHQFKAQFTIADVIAEARRLETEEGPLAWKRGDAIAHHLGAAAAADYLRRLTGAAR</sequence>
<geneLocation type="plasmid" evidence="2 3">
    <name>pRVR1</name>
</geneLocation>
<dbReference type="EMBL" id="AP018366">
    <property type="protein sequence ID" value="BBG20734.1"/>
    <property type="molecule type" value="Genomic_DNA"/>
</dbReference>
<dbReference type="Proteomes" id="UP000595703">
    <property type="component" value="Plasmid pRVR1"/>
</dbReference>
<reference evidence="2 3" key="1">
    <citation type="journal article" date="2020" name="Sci. Rep.">
        <title>beta-carboline chemical signals induce reveromycin production through a LuxR family regulator in Streptomyces sp. SN-593.</title>
        <authorList>
            <person name="Panthee S."/>
            <person name="Kito N."/>
            <person name="Hayashi T."/>
            <person name="Shimizu T."/>
            <person name="Ishikawa J."/>
            <person name="Hamamoto H."/>
            <person name="Osada H."/>
            <person name="Takahashi S."/>
        </authorList>
    </citation>
    <scope>NUCLEOTIDE SEQUENCE [LARGE SCALE GENOMIC DNA]</scope>
    <source>
        <strain evidence="2 3">SN-593</strain>
        <plasmid evidence="2 3">pRVR1</plasmid>
    </source>
</reference>
<dbReference type="InterPro" id="IPR014729">
    <property type="entry name" value="Rossmann-like_a/b/a_fold"/>
</dbReference>
<dbReference type="RefSeq" id="WP_237405501.1">
    <property type="nucleotide sequence ID" value="NZ_AP018366.1"/>
</dbReference>